<dbReference type="RefSeq" id="WP_211601571.1">
    <property type="nucleotide sequence ID" value="NZ_JAGSNF010000003.1"/>
</dbReference>
<dbReference type="EMBL" id="JAGSNF010000003">
    <property type="protein sequence ID" value="MBR7742441.1"/>
    <property type="molecule type" value="Genomic_DNA"/>
</dbReference>
<dbReference type="SMART" id="SM00065">
    <property type="entry name" value="GAF"/>
    <property type="match status" value="1"/>
</dbReference>
<keyword evidence="3" id="KW-0902">Two-component regulatory system</keyword>
<evidence type="ECO:0000256" key="3">
    <source>
        <dbReference type="ARBA" id="ARBA00023012"/>
    </source>
</evidence>
<keyword evidence="7" id="KW-1185">Reference proteome</keyword>
<dbReference type="Pfam" id="PF13185">
    <property type="entry name" value="GAF_2"/>
    <property type="match status" value="1"/>
</dbReference>
<evidence type="ECO:0000313" key="6">
    <source>
        <dbReference type="EMBL" id="MBR7742441.1"/>
    </source>
</evidence>
<dbReference type="InterPro" id="IPR011712">
    <property type="entry name" value="Sig_transdc_His_kin_sub3_dim/P"/>
</dbReference>
<dbReference type="PANTHER" id="PTHR24421">
    <property type="entry name" value="NITRATE/NITRITE SENSOR PROTEIN NARX-RELATED"/>
    <property type="match status" value="1"/>
</dbReference>
<protein>
    <submittedName>
        <fullName evidence="6">GAF domain-containing protein</fullName>
    </submittedName>
</protein>
<organism evidence="6 7">
    <name type="scientific">Phycicoccus avicenniae</name>
    <dbReference type="NCBI Taxonomy" id="2828860"/>
    <lineage>
        <taxon>Bacteria</taxon>
        <taxon>Bacillati</taxon>
        <taxon>Actinomycetota</taxon>
        <taxon>Actinomycetes</taxon>
        <taxon>Micrococcales</taxon>
        <taxon>Intrasporangiaceae</taxon>
        <taxon>Phycicoccus</taxon>
    </lineage>
</organism>
<dbReference type="InterPro" id="IPR029016">
    <property type="entry name" value="GAF-like_dom_sf"/>
</dbReference>
<keyword evidence="1" id="KW-0808">Transferase</keyword>
<evidence type="ECO:0000256" key="1">
    <source>
        <dbReference type="ARBA" id="ARBA00022679"/>
    </source>
</evidence>
<evidence type="ECO:0000259" key="5">
    <source>
        <dbReference type="SMART" id="SM00065"/>
    </source>
</evidence>
<dbReference type="Pfam" id="PF07730">
    <property type="entry name" value="HisKA_3"/>
    <property type="match status" value="1"/>
</dbReference>
<comment type="caution">
    <text evidence="6">The sequence shown here is derived from an EMBL/GenBank/DDBJ whole genome shotgun (WGS) entry which is preliminary data.</text>
</comment>
<dbReference type="InterPro" id="IPR050482">
    <property type="entry name" value="Sensor_HK_TwoCompSys"/>
</dbReference>
<keyword evidence="2" id="KW-0418">Kinase</keyword>
<dbReference type="Gene3D" id="3.30.450.40">
    <property type="match status" value="1"/>
</dbReference>
<feature type="domain" description="GAF" evidence="5">
    <location>
        <begin position="31"/>
        <end position="179"/>
    </location>
</feature>
<dbReference type="SUPFAM" id="SSF55781">
    <property type="entry name" value="GAF domain-like"/>
    <property type="match status" value="1"/>
</dbReference>
<dbReference type="GO" id="GO:0046983">
    <property type="term" value="F:protein dimerization activity"/>
    <property type="evidence" value="ECO:0007669"/>
    <property type="project" value="InterPro"/>
</dbReference>
<dbReference type="Proteomes" id="UP000677016">
    <property type="component" value="Unassembled WGS sequence"/>
</dbReference>
<feature type="region of interest" description="Disordered" evidence="4">
    <location>
        <begin position="482"/>
        <end position="503"/>
    </location>
</feature>
<evidence type="ECO:0000256" key="2">
    <source>
        <dbReference type="ARBA" id="ARBA00022777"/>
    </source>
</evidence>
<proteinExistence type="predicted"/>
<reference evidence="6" key="1">
    <citation type="submission" date="2021-04" db="EMBL/GenBank/DDBJ databases">
        <title>Phycicoccus avicenniae sp. nov., a novel endophytic actinomycetes isolated from branch of Avicennia mariana.</title>
        <authorList>
            <person name="Tuo L."/>
        </authorList>
    </citation>
    <scope>NUCLEOTIDE SEQUENCE</scope>
    <source>
        <strain evidence="6">BSK3Z-2</strain>
    </source>
</reference>
<dbReference type="Gene3D" id="3.30.565.10">
    <property type="entry name" value="Histidine kinase-like ATPase, C-terminal domain"/>
    <property type="match status" value="1"/>
</dbReference>
<dbReference type="Gene3D" id="1.20.5.1930">
    <property type="match status" value="1"/>
</dbReference>
<dbReference type="GO" id="GO:0000155">
    <property type="term" value="F:phosphorelay sensor kinase activity"/>
    <property type="evidence" value="ECO:0007669"/>
    <property type="project" value="InterPro"/>
</dbReference>
<gene>
    <name evidence="6" type="ORF">KC207_03950</name>
</gene>
<sequence length="503" mass="52844">MTRDPVVPETVTVAGRGALMDAVVAIGTDLDLHAVLRRIVDAACRLVGARYGALGVLDDSGERLVDFVTAGVSDEQRRAIGDLPHGYGLLGLVIETRGPQRVPSIADHPLAHGFPPGHPTMTRFLGAPVRVRDEVFGNLYLTDKESGADFDADDEASVVALAAVAGVAIDHARLYESSRSAHAWSEAVRDLVLELLGGRSADEVLADVADVVHRLTAARSCLVVRRTGGRTVVVASAGEVVPAPGEVVDDVAPETARVELLGVDEEVGLLVVDGVVVAPGAPEPPLADFAHRLSVGLTAAAAQREQARLERVEDHDRIARDMHDHVIQRLFATGLALQSTARLERDASVRDRLEAAVDEVDAVIRDIRHTIFGLHRDITGAGLRSALGDVVTATAGVLPQAPTLTLEGDLAGLPDDLAADVLAVVREAMSNVARHAGARHVAVRVLVGDEVLVEVVDDGRGMAGTGPRSGLVNLTRRAERRGGRLDAGPAAGGGSALSWRVPR</sequence>
<dbReference type="GO" id="GO:0016020">
    <property type="term" value="C:membrane"/>
    <property type="evidence" value="ECO:0007669"/>
    <property type="project" value="InterPro"/>
</dbReference>
<evidence type="ECO:0000313" key="7">
    <source>
        <dbReference type="Proteomes" id="UP000677016"/>
    </source>
</evidence>
<accession>A0A941D6C2</accession>
<dbReference type="InterPro" id="IPR036890">
    <property type="entry name" value="HATPase_C_sf"/>
</dbReference>
<evidence type="ECO:0000256" key="4">
    <source>
        <dbReference type="SAM" id="MobiDB-lite"/>
    </source>
</evidence>
<dbReference type="CDD" id="cd16917">
    <property type="entry name" value="HATPase_UhpB-NarQ-NarX-like"/>
    <property type="match status" value="1"/>
</dbReference>
<dbReference type="AlphaFoldDB" id="A0A941D6C2"/>
<dbReference type="InterPro" id="IPR003018">
    <property type="entry name" value="GAF"/>
</dbReference>
<dbReference type="PANTHER" id="PTHR24421:SF56">
    <property type="entry name" value="OXYGEN SENSOR HISTIDINE KINASE RESPONSE REGULATOR DOST"/>
    <property type="match status" value="1"/>
</dbReference>
<name>A0A941D6C2_9MICO</name>
<dbReference type="SUPFAM" id="SSF55874">
    <property type="entry name" value="ATPase domain of HSP90 chaperone/DNA topoisomerase II/histidine kinase"/>
    <property type="match status" value="1"/>
</dbReference>